<keyword evidence="3" id="KW-0269">Exonuclease</keyword>
<dbReference type="GO" id="GO:0005829">
    <property type="term" value="C:cytosol"/>
    <property type="evidence" value="ECO:0007669"/>
    <property type="project" value="TreeGrafter"/>
</dbReference>
<dbReference type="GO" id="GO:0003887">
    <property type="term" value="F:DNA-directed DNA polymerase activity"/>
    <property type="evidence" value="ECO:0007669"/>
    <property type="project" value="InterPro"/>
</dbReference>
<dbReference type="Gene3D" id="3.30.460.10">
    <property type="entry name" value="Beta Polymerase, domain 2"/>
    <property type="match status" value="1"/>
</dbReference>
<dbReference type="InterPro" id="IPR010994">
    <property type="entry name" value="RuvA_2-like"/>
</dbReference>
<dbReference type="GO" id="GO:0003677">
    <property type="term" value="F:DNA binding"/>
    <property type="evidence" value="ECO:0007669"/>
    <property type="project" value="InterPro"/>
</dbReference>
<dbReference type="CDD" id="cd07436">
    <property type="entry name" value="PHP_PolX"/>
    <property type="match status" value="1"/>
</dbReference>
<dbReference type="AlphaFoldDB" id="A0A4R2HD11"/>
<dbReference type="FunFam" id="3.20.20.140:FF:000047">
    <property type="entry name" value="PHP domain-containing protein"/>
    <property type="match status" value="1"/>
</dbReference>
<dbReference type="Pfam" id="PF14520">
    <property type="entry name" value="HHH_5"/>
    <property type="match status" value="1"/>
</dbReference>
<dbReference type="GO" id="GO:0042578">
    <property type="term" value="F:phosphoric ester hydrolase activity"/>
    <property type="evidence" value="ECO:0007669"/>
    <property type="project" value="TreeGrafter"/>
</dbReference>
<dbReference type="Gene3D" id="1.10.150.20">
    <property type="entry name" value="5' to 3' exonuclease, C-terminal subdomain"/>
    <property type="match status" value="1"/>
</dbReference>
<dbReference type="SUPFAM" id="SSF81301">
    <property type="entry name" value="Nucleotidyltransferase"/>
    <property type="match status" value="1"/>
</dbReference>
<evidence type="ECO:0000313" key="5">
    <source>
        <dbReference type="Proteomes" id="UP000295684"/>
    </source>
</evidence>
<name>A0A4R2HD11_9SPHI</name>
<dbReference type="InterPro" id="IPR002054">
    <property type="entry name" value="DNA-dir_DNA_pol_X"/>
</dbReference>
<dbReference type="InterPro" id="IPR003141">
    <property type="entry name" value="Pol/His_phosphatase_N"/>
</dbReference>
<dbReference type="InterPro" id="IPR027421">
    <property type="entry name" value="DNA_pol_lamdba_lyase_dom_sf"/>
</dbReference>
<keyword evidence="3" id="KW-0540">Nuclease</keyword>
<dbReference type="PANTHER" id="PTHR36928:SF1">
    <property type="entry name" value="PHOSPHATASE YCDX-RELATED"/>
    <property type="match status" value="1"/>
</dbReference>
<protein>
    <submittedName>
        <fullName evidence="4">DNA polymerase (Family 10)</fullName>
    </submittedName>
    <submittedName>
        <fullName evidence="3">DNA polymerase/3'-5' exonuclease PolX</fullName>
    </submittedName>
</protein>
<dbReference type="GO" id="GO:0004527">
    <property type="term" value="F:exonuclease activity"/>
    <property type="evidence" value="ECO:0007669"/>
    <property type="project" value="UniProtKB-KW"/>
</dbReference>
<dbReference type="InterPro" id="IPR043519">
    <property type="entry name" value="NT_sf"/>
</dbReference>
<evidence type="ECO:0000313" key="6">
    <source>
        <dbReference type="Proteomes" id="UP000622648"/>
    </source>
</evidence>
<evidence type="ECO:0000259" key="2">
    <source>
        <dbReference type="SMART" id="SM00483"/>
    </source>
</evidence>
<dbReference type="EMBL" id="SLWO01000004">
    <property type="protein sequence ID" value="TCO25302.1"/>
    <property type="molecule type" value="Genomic_DNA"/>
</dbReference>
<dbReference type="InterPro" id="IPR016195">
    <property type="entry name" value="Pol/histidinol_Pase-like"/>
</dbReference>
<proteinExistence type="predicted"/>
<dbReference type="InterPro" id="IPR010996">
    <property type="entry name" value="HHH_MUS81"/>
</dbReference>
<dbReference type="SMART" id="SM00481">
    <property type="entry name" value="POLIIIAc"/>
    <property type="match status" value="1"/>
</dbReference>
<dbReference type="RefSeq" id="WP_132532919.1">
    <property type="nucleotide sequence ID" value="NZ_BMJO01000002.1"/>
</dbReference>
<reference evidence="3" key="4">
    <citation type="submission" date="2024-05" db="EMBL/GenBank/DDBJ databases">
        <authorList>
            <person name="Sun Q."/>
            <person name="Zhou Y."/>
        </authorList>
    </citation>
    <scope>NUCLEOTIDE SEQUENCE</scope>
    <source>
        <strain evidence="3">CGMCC 1.15644</strain>
    </source>
</reference>
<dbReference type="Gene3D" id="3.20.20.140">
    <property type="entry name" value="Metal-dependent hydrolases"/>
    <property type="match status" value="1"/>
</dbReference>
<dbReference type="InterPro" id="IPR050243">
    <property type="entry name" value="PHP_phosphatase"/>
</dbReference>
<reference evidence="3" key="1">
    <citation type="journal article" date="2014" name="Int. J. Syst. Evol. Microbiol.">
        <title>Complete genome of a new Firmicutes species belonging to the dominant human colonic microbiota ('Ruminococcus bicirculans') reveals two chromosomes and a selective capacity to utilize plant glucans.</title>
        <authorList>
            <consortium name="NISC Comparative Sequencing Program"/>
            <person name="Wegmann U."/>
            <person name="Louis P."/>
            <person name="Goesmann A."/>
            <person name="Henrissat B."/>
            <person name="Duncan S.H."/>
            <person name="Flint H.J."/>
        </authorList>
    </citation>
    <scope>NUCLEOTIDE SEQUENCE</scope>
    <source>
        <strain evidence="3">CGMCC 1.15644</strain>
    </source>
</reference>
<sequence>MENKTIARTLRFLSQLMELHEENPFKIKSIANAYFKVDKLPFALKDKPINEIDQIEGIGKGLAAKIVELLQTGELKELNDIIGQTPEGVIEMLGIKGIGPKKILIIWRTLGIESIGELYYACNENRLIEAKGFGLKTQEEIKNAIEFKLAANGRFLFAQVEGYANTLFTQISEWLITIDNHSLLGFAGQYRRACEIIDELEIVIGAENIEHVQDQLTFFKPLSLIAGEEAFMTTTEAGLRVKIFVVNKSDFYLEWFKLTGNPEHAEKVLKLAGDGPFANENEIYTKAGLSFIEPELREDFDEIELAKADKLPVLITDKDLKGSLHNHSTWSDGVHTLEQMAVYCKDVLNLEYLGICDHSKTAVYAKGLNEQRVFGQHQEIDELNQKLAPFKIFKGIESDILSDGSLDYSDDVLKTFDFVVASVHSNLRMDEAKATARLLKAIENPYTTILGHPTGRLLLSRAGYPIDYKKIIDACAANQVVIEINANPLRLDLDWRWHRYALEKGVLLSINPDAHRTDGFHDTRYGVLVARKGGLSADKCLNAFSLEEISKYFDSRKR</sequence>
<dbReference type="PANTHER" id="PTHR36928">
    <property type="entry name" value="PHOSPHATASE YCDX-RELATED"/>
    <property type="match status" value="1"/>
</dbReference>
<dbReference type="GO" id="GO:0008270">
    <property type="term" value="F:zinc ion binding"/>
    <property type="evidence" value="ECO:0007669"/>
    <property type="project" value="TreeGrafter"/>
</dbReference>
<comment type="caution">
    <text evidence="4">The sequence shown here is derived from an EMBL/GenBank/DDBJ whole genome shotgun (WGS) entry which is preliminary data.</text>
</comment>
<dbReference type="GO" id="GO:0071978">
    <property type="term" value="P:bacterial-type flagellum-dependent swarming motility"/>
    <property type="evidence" value="ECO:0007669"/>
    <property type="project" value="TreeGrafter"/>
</dbReference>
<dbReference type="InterPro" id="IPR022311">
    <property type="entry name" value="PolX-like"/>
</dbReference>
<gene>
    <name evidence="4" type="ORF">EV200_104339</name>
    <name evidence="3" type="ORF">GCM10011413_10820</name>
</gene>
<organism evidence="4 5">
    <name type="scientific">Pedobacter psychrotolerans</name>
    <dbReference type="NCBI Taxonomy" id="1843235"/>
    <lineage>
        <taxon>Bacteria</taxon>
        <taxon>Pseudomonadati</taxon>
        <taxon>Bacteroidota</taxon>
        <taxon>Sphingobacteriia</taxon>
        <taxon>Sphingobacteriales</taxon>
        <taxon>Sphingobacteriaceae</taxon>
        <taxon>Pedobacter</taxon>
    </lineage>
</organism>
<feature type="domain" description="DNA-directed DNA polymerase X" evidence="2">
    <location>
        <begin position="1"/>
        <end position="298"/>
    </location>
</feature>
<keyword evidence="6" id="KW-1185">Reference proteome</keyword>
<dbReference type="InterPro" id="IPR047967">
    <property type="entry name" value="PolX_PHP"/>
</dbReference>
<accession>A0A4R2HD11</accession>
<dbReference type="SMART" id="SM00483">
    <property type="entry name" value="POLXc"/>
    <property type="match status" value="1"/>
</dbReference>
<dbReference type="Proteomes" id="UP000295684">
    <property type="component" value="Unassembled WGS sequence"/>
</dbReference>
<reference evidence="4 5" key="3">
    <citation type="submission" date="2019-03" db="EMBL/GenBank/DDBJ databases">
        <title>Genomic Encyclopedia of Type Strains, Phase IV (KMG-IV): sequencing the most valuable type-strain genomes for metagenomic binning, comparative biology and taxonomic classification.</title>
        <authorList>
            <person name="Goeker M."/>
        </authorList>
    </citation>
    <scope>NUCLEOTIDE SEQUENCE [LARGE SCALE GENOMIC DNA]</scope>
    <source>
        <strain evidence="4 5">DSM 103236</strain>
    </source>
</reference>
<dbReference type="Pfam" id="PF14716">
    <property type="entry name" value="HHH_8"/>
    <property type="match status" value="1"/>
</dbReference>
<evidence type="ECO:0000259" key="1">
    <source>
        <dbReference type="SMART" id="SM00481"/>
    </source>
</evidence>
<reference evidence="6" key="2">
    <citation type="journal article" date="2019" name="Int. J. Syst. Evol. Microbiol.">
        <title>The Global Catalogue of Microorganisms (GCM) 10K type strain sequencing project: providing services to taxonomists for standard genome sequencing and annotation.</title>
        <authorList>
            <consortium name="The Broad Institute Genomics Platform"/>
            <consortium name="The Broad Institute Genome Sequencing Center for Infectious Disease"/>
            <person name="Wu L."/>
            <person name="Ma J."/>
        </authorList>
    </citation>
    <scope>NUCLEOTIDE SEQUENCE [LARGE SCALE GENOMIC DNA]</scope>
    <source>
        <strain evidence="6">CGMCC 1.15644</strain>
    </source>
</reference>
<dbReference type="SUPFAM" id="SSF47781">
    <property type="entry name" value="RuvA domain 2-like"/>
    <property type="match status" value="1"/>
</dbReference>
<dbReference type="Proteomes" id="UP000622648">
    <property type="component" value="Unassembled WGS sequence"/>
</dbReference>
<dbReference type="SUPFAM" id="SSF47802">
    <property type="entry name" value="DNA polymerase beta, N-terminal domain-like"/>
    <property type="match status" value="1"/>
</dbReference>
<dbReference type="Gene3D" id="1.10.150.110">
    <property type="entry name" value="DNA polymerase beta, N-terminal domain-like"/>
    <property type="match status" value="1"/>
</dbReference>
<feature type="domain" description="Polymerase/histidinol phosphatase N-terminal" evidence="1">
    <location>
        <begin position="322"/>
        <end position="402"/>
    </location>
</feature>
<evidence type="ECO:0000313" key="4">
    <source>
        <dbReference type="EMBL" id="TCO25302.1"/>
    </source>
</evidence>
<dbReference type="EMBL" id="BMJO01000002">
    <property type="protein sequence ID" value="GGE46603.1"/>
    <property type="molecule type" value="Genomic_DNA"/>
</dbReference>
<dbReference type="PIRSF" id="PIRSF005047">
    <property type="entry name" value="UCP005047_YshC"/>
    <property type="match status" value="1"/>
</dbReference>
<dbReference type="SUPFAM" id="SSF89550">
    <property type="entry name" value="PHP domain-like"/>
    <property type="match status" value="1"/>
</dbReference>
<keyword evidence="3" id="KW-0378">Hydrolase</keyword>
<dbReference type="OrthoDB" id="9808747at2"/>
<evidence type="ECO:0000313" key="3">
    <source>
        <dbReference type="EMBL" id="GGE46603.1"/>
    </source>
</evidence>